<dbReference type="EMBL" id="CP013188">
    <property type="protein sequence ID" value="ALO44193.1"/>
    <property type="molecule type" value="Genomic_DNA"/>
</dbReference>
<dbReference type="Pfam" id="PF04463">
    <property type="entry name" value="2-thiour_desulf"/>
    <property type="match status" value="1"/>
</dbReference>
<dbReference type="AlphaFoldDB" id="A0A0S2K7C5"/>
<evidence type="ECO:0000313" key="2">
    <source>
        <dbReference type="EMBL" id="ALO44193.1"/>
    </source>
</evidence>
<evidence type="ECO:0000259" key="1">
    <source>
        <dbReference type="Pfam" id="PF08349"/>
    </source>
</evidence>
<name>A0A0S2K7C5_9GAMM</name>
<sequence>MNEFNPEFSSPIKIGISACLTGDQVRFDKSHKKSDFCMNQLGQHVEYEKFCPEVAVGLPIPRPTIRQIKYDDVIAVSRPDGSMDVTEKMTEFGQKVASRIDHLSGFVFMKGSPSCGMERVKVYYEHGKGCEHNGVGLFAKQILDAHPNLPCEENGRLNDAVLRENFVMRVFTYKKWQELVASGLTKHKLIEFHSQNKYLVMSHNLEMYRKIGNMLGQSKAPLEELAEQYISMLMSALKKPASRRNHTNTLQHLQGYFKKVLDKTKKEELTEQVMAYRQGLVPLLVPLTLINHYLRDYPNEYLSKQAYLNPYPADLKLRYSL</sequence>
<accession>A0A0S2K7C5</accession>
<protein>
    <recommendedName>
        <fullName evidence="1">DUF1722 domain-containing protein</fullName>
    </recommendedName>
</protein>
<dbReference type="OrthoDB" id="495783at2"/>
<dbReference type="Proteomes" id="UP000061457">
    <property type="component" value="Chromosome II"/>
</dbReference>
<dbReference type="PANTHER" id="PTHR30087">
    <property type="entry name" value="INNER MEMBRANE PROTEIN"/>
    <property type="match status" value="1"/>
</dbReference>
<dbReference type="PATRIC" id="fig|161398.10.peg.3804"/>
<dbReference type="Pfam" id="PF08349">
    <property type="entry name" value="DUF1722"/>
    <property type="match status" value="1"/>
</dbReference>
<organism evidence="2 3">
    <name type="scientific">Pseudoalteromonas phenolica</name>
    <dbReference type="NCBI Taxonomy" id="161398"/>
    <lineage>
        <taxon>Bacteria</taxon>
        <taxon>Pseudomonadati</taxon>
        <taxon>Pseudomonadota</taxon>
        <taxon>Gammaproteobacteria</taxon>
        <taxon>Alteromonadales</taxon>
        <taxon>Pseudoalteromonadaceae</taxon>
        <taxon>Pseudoalteromonas</taxon>
    </lineage>
</organism>
<proteinExistence type="predicted"/>
<feature type="domain" description="DUF1722" evidence="1">
    <location>
        <begin position="197"/>
        <end position="312"/>
    </location>
</feature>
<dbReference type="KEGG" id="pphe:PP2015_3721"/>
<dbReference type="PANTHER" id="PTHR30087:SF0">
    <property type="entry name" value="INNER MEMBRANE PROTEIN"/>
    <property type="match status" value="1"/>
</dbReference>
<dbReference type="InterPro" id="IPR017087">
    <property type="entry name" value="UCP037004"/>
</dbReference>
<evidence type="ECO:0000313" key="3">
    <source>
        <dbReference type="Proteomes" id="UP000061457"/>
    </source>
</evidence>
<dbReference type="STRING" id="161398.PP2015_3721"/>
<keyword evidence="3" id="KW-1185">Reference proteome</keyword>
<reference evidence="2 3" key="1">
    <citation type="submission" date="2015-11" db="EMBL/GenBank/DDBJ databases">
        <authorList>
            <person name="Zhang Y."/>
            <person name="Guo Z."/>
        </authorList>
    </citation>
    <scope>NUCLEOTIDE SEQUENCE [LARGE SCALE GENOMIC DNA]</scope>
    <source>
        <strain evidence="2 3">KCTC 12086</strain>
    </source>
</reference>
<dbReference type="InterPro" id="IPR013560">
    <property type="entry name" value="DUF1722"/>
</dbReference>
<dbReference type="InterPro" id="IPR007553">
    <property type="entry name" value="2-thiour_desulf"/>
</dbReference>
<gene>
    <name evidence="2" type="ORF">PP2015_3721</name>
</gene>
<dbReference type="PIRSF" id="PIRSF037004">
    <property type="entry name" value="UCP037004"/>
    <property type="match status" value="1"/>
</dbReference>
<dbReference type="RefSeq" id="WP_058032070.1">
    <property type="nucleotide sequence ID" value="NZ_CP013188.1"/>
</dbReference>